<name>A0AAQ3WCH1_PASNO</name>
<evidence type="ECO:0000256" key="6">
    <source>
        <dbReference type="ARBA" id="ARBA00022723"/>
    </source>
</evidence>
<comment type="similarity">
    <text evidence="3 14">Belongs to the PP2C family.</text>
</comment>
<dbReference type="SMART" id="SM00332">
    <property type="entry name" value="PP2Cc"/>
    <property type="match status" value="1"/>
</dbReference>
<dbReference type="FunFam" id="3.60.40.10:FF:000008">
    <property type="entry name" value="Phosphatase 2C family protein"/>
    <property type="match status" value="1"/>
</dbReference>
<dbReference type="SUPFAM" id="SSF81606">
    <property type="entry name" value="PP2C-like"/>
    <property type="match status" value="1"/>
</dbReference>
<dbReference type="Gene3D" id="3.80.10.10">
    <property type="entry name" value="Ribonuclease Inhibitor"/>
    <property type="match status" value="1"/>
</dbReference>
<dbReference type="InterPro" id="IPR015655">
    <property type="entry name" value="PP2C"/>
</dbReference>
<dbReference type="EMBL" id="CP144746">
    <property type="protein sequence ID" value="WVZ57516.1"/>
    <property type="molecule type" value="Genomic_DNA"/>
</dbReference>
<dbReference type="AlphaFoldDB" id="A0AAQ3WCH1"/>
<proteinExistence type="inferred from homology"/>
<evidence type="ECO:0000256" key="1">
    <source>
        <dbReference type="ARBA" id="ARBA00001936"/>
    </source>
</evidence>
<dbReference type="SUPFAM" id="SSF52047">
    <property type="entry name" value="RNI-like"/>
    <property type="match status" value="1"/>
</dbReference>
<accession>A0AAQ3WCH1</accession>
<dbReference type="InterPro" id="IPR001932">
    <property type="entry name" value="PPM-type_phosphatase-like_dom"/>
</dbReference>
<reference evidence="16 17" key="1">
    <citation type="submission" date="2024-02" db="EMBL/GenBank/DDBJ databases">
        <title>High-quality chromosome-scale genome assembly of Pensacola bahiagrass (Paspalum notatum Flugge var. saurae).</title>
        <authorList>
            <person name="Vega J.M."/>
            <person name="Podio M."/>
            <person name="Orjuela J."/>
            <person name="Siena L.A."/>
            <person name="Pessino S.C."/>
            <person name="Combes M.C."/>
            <person name="Mariac C."/>
            <person name="Albertini E."/>
            <person name="Pupilli F."/>
            <person name="Ortiz J.P.A."/>
            <person name="Leblanc O."/>
        </authorList>
    </citation>
    <scope>NUCLEOTIDE SEQUENCE [LARGE SCALE GENOMIC DNA]</scope>
    <source>
        <strain evidence="16">R1</strain>
        <tissue evidence="16">Leaf</tissue>
    </source>
</reference>
<comment type="catalytic activity">
    <reaction evidence="13">
        <text>O-phospho-L-threonyl-[protein] + H2O = L-threonyl-[protein] + phosphate</text>
        <dbReference type="Rhea" id="RHEA:47004"/>
        <dbReference type="Rhea" id="RHEA-COMP:11060"/>
        <dbReference type="Rhea" id="RHEA-COMP:11605"/>
        <dbReference type="ChEBI" id="CHEBI:15377"/>
        <dbReference type="ChEBI" id="CHEBI:30013"/>
        <dbReference type="ChEBI" id="CHEBI:43474"/>
        <dbReference type="ChEBI" id="CHEBI:61977"/>
        <dbReference type="EC" id="3.1.3.16"/>
    </reaction>
</comment>
<dbReference type="Pfam" id="PF00481">
    <property type="entry name" value="PP2C"/>
    <property type="match status" value="1"/>
</dbReference>
<keyword evidence="7" id="KW-0677">Repeat</keyword>
<evidence type="ECO:0000256" key="3">
    <source>
        <dbReference type="ARBA" id="ARBA00006702"/>
    </source>
</evidence>
<gene>
    <name evidence="16" type="ORF">U9M48_007894</name>
</gene>
<comment type="cofactor">
    <cofactor evidence="2">
        <name>Mg(2+)</name>
        <dbReference type="ChEBI" id="CHEBI:18420"/>
    </cofactor>
</comment>
<evidence type="ECO:0000313" key="16">
    <source>
        <dbReference type="EMBL" id="WVZ57516.1"/>
    </source>
</evidence>
<evidence type="ECO:0000256" key="12">
    <source>
        <dbReference type="ARBA" id="ARBA00047761"/>
    </source>
</evidence>
<dbReference type="PROSITE" id="PS51746">
    <property type="entry name" value="PPM_2"/>
    <property type="match status" value="1"/>
</dbReference>
<feature type="non-terminal residue" evidence="16">
    <location>
        <position position="1"/>
    </location>
</feature>
<comment type="catalytic activity">
    <reaction evidence="12">
        <text>O-phospho-L-seryl-[protein] + H2O = L-seryl-[protein] + phosphate</text>
        <dbReference type="Rhea" id="RHEA:20629"/>
        <dbReference type="Rhea" id="RHEA-COMP:9863"/>
        <dbReference type="Rhea" id="RHEA-COMP:11604"/>
        <dbReference type="ChEBI" id="CHEBI:15377"/>
        <dbReference type="ChEBI" id="CHEBI:29999"/>
        <dbReference type="ChEBI" id="CHEBI:43474"/>
        <dbReference type="ChEBI" id="CHEBI:83421"/>
        <dbReference type="EC" id="3.1.3.16"/>
    </reaction>
</comment>
<dbReference type="InterPro" id="IPR000222">
    <property type="entry name" value="PP2C_BS"/>
</dbReference>
<evidence type="ECO:0000256" key="5">
    <source>
        <dbReference type="ARBA" id="ARBA00022614"/>
    </source>
</evidence>
<evidence type="ECO:0000256" key="14">
    <source>
        <dbReference type="RuleBase" id="RU003465"/>
    </source>
</evidence>
<dbReference type="Gene3D" id="3.60.40.10">
    <property type="entry name" value="PPM-type phosphatase domain"/>
    <property type="match status" value="1"/>
</dbReference>
<keyword evidence="9" id="KW-0460">Magnesium</keyword>
<evidence type="ECO:0000256" key="13">
    <source>
        <dbReference type="ARBA" id="ARBA00048336"/>
    </source>
</evidence>
<dbReference type="Proteomes" id="UP001341281">
    <property type="component" value="Chromosome 02"/>
</dbReference>
<dbReference type="GO" id="GO:0016020">
    <property type="term" value="C:membrane"/>
    <property type="evidence" value="ECO:0007669"/>
    <property type="project" value="UniProtKB-ARBA"/>
</dbReference>
<evidence type="ECO:0000256" key="4">
    <source>
        <dbReference type="ARBA" id="ARBA00013081"/>
    </source>
</evidence>
<evidence type="ECO:0000256" key="11">
    <source>
        <dbReference type="ARBA" id="ARBA00023211"/>
    </source>
</evidence>
<dbReference type="EC" id="3.1.3.16" evidence="4"/>
<evidence type="ECO:0000256" key="8">
    <source>
        <dbReference type="ARBA" id="ARBA00022801"/>
    </source>
</evidence>
<evidence type="ECO:0000256" key="2">
    <source>
        <dbReference type="ARBA" id="ARBA00001946"/>
    </source>
</evidence>
<comment type="cofactor">
    <cofactor evidence="1">
        <name>Mn(2+)</name>
        <dbReference type="ChEBI" id="CHEBI:29035"/>
    </cofactor>
</comment>
<evidence type="ECO:0000313" key="17">
    <source>
        <dbReference type="Proteomes" id="UP001341281"/>
    </source>
</evidence>
<dbReference type="InterPro" id="IPR003591">
    <property type="entry name" value="Leu-rich_rpt_typical-subtyp"/>
</dbReference>
<dbReference type="InterPro" id="IPR036457">
    <property type="entry name" value="PPM-type-like_dom_sf"/>
</dbReference>
<evidence type="ECO:0000256" key="10">
    <source>
        <dbReference type="ARBA" id="ARBA00022912"/>
    </source>
</evidence>
<evidence type="ECO:0000259" key="15">
    <source>
        <dbReference type="PROSITE" id="PS51746"/>
    </source>
</evidence>
<dbReference type="GO" id="GO:0004722">
    <property type="term" value="F:protein serine/threonine phosphatase activity"/>
    <property type="evidence" value="ECO:0007669"/>
    <property type="project" value="UniProtKB-EC"/>
</dbReference>
<dbReference type="CDD" id="cd00143">
    <property type="entry name" value="PP2Cc"/>
    <property type="match status" value="1"/>
</dbReference>
<keyword evidence="17" id="KW-1185">Reference proteome</keyword>
<sequence>ATGANQTNGTMVFRVHNLVHAFAKFVAGDDLLILDGNNQSIGPSAEKNTCNYAVVNNYTELSTAEKDFLTRARAVSFKNFEASRLLTDAFSKLNHLRVLDLTYCSIGDLPASIGHLKPLRYLDASGLRIRELPKQMSTLQNLEALDLSESYLQELPAFVSSYRKLTYLNLRGCDKLGTLPPTLGNLKMLQYLNLSHCPAVGRIPDFLCGLPELRFLDLSSCTELQQFPHLLGNLTNLEDLNLSGCSNLKKLPESFGQLYFLHSLNLSGCCELEQLPEYILGLVNLQYLNLAHVLRELPESPSKLERLHTLDITGYRLSLSSDTPAPFSGIVQNMPNLRLLLTDDSDVETYLSQHIRCPTEIRNVEREGKATHSSEGAGLLQMQKSPRPHTSQEIDACEENREIVQEQPSNEQMNATPDEPLQIQDYLRSCWGLASPAGRPHKGSDATNRQEGLLWYKDGGKVIDGEFSMAVVQANNLQEDHSQVESGPLSTTEPTLQGTFVGVYDGHGGPETAQYINDHLFRHLMRFASEHKCMSADVIRKAFQETEEGFISVVSNQWSMKPQLAAVGSCCLVGVVCSGTLYVANLGDSRAVLGRLVKGTGEVLAMQLSAEHNASYEEVRRELQASHPDDPHIVVLKHNVWRVKGIIQTTRSIGDVYLKKPEFNREPLHSKFRLRESFRRPLLSSDPAITVHQIQPTDKFIIFASDGLWEHLSNQEAIDLVQRSPRNGVARRLVKSAMKEAAKKRMMRYSDLMKIDRGVRRHFHDDITVIVVFFGSNAMTTGAWSKLSVSLRGVTNRVHSSKQEKVLRQGDPLSPILFNIVADMLVIILDRAKDEGQIKDDTVIFMDHDLEEAINMKLLLCAFEQLSGIKINFHKNEIFCFGQAKEVESSYSHLFSCKVRSFPFRYLDIPMHYRKLRNADWRIVEERFICRLSSCKGKLLSVGGRLVLINSVLSSLPMFMMFFLRVQEESLKNWIIIDHVSSGKMISTKENTD</sequence>
<dbReference type="GO" id="GO:0046872">
    <property type="term" value="F:metal ion binding"/>
    <property type="evidence" value="ECO:0007669"/>
    <property type="project" value="UniProtKB-KW"/>
</dbReference>
<keyword evidence="8 14" id="KW-0378">Hydrolase</keyword>
<feature type="domain" description="PPM-type phosphatase" evidence="15">
    <location>
        <begin position="466"/>
        <end position="774"/>
    </location>
</feature>
<dbReference type="InterPro" id="IPR032675">
    <property type="entry name" value="LRR_dom_sf"/>
</dbReference>
<dbReference type="InterPro" id="IPR055414">
    <property type="entry name" value="LRR_R13L4/SHOC2-like"/>
</dbReference>
<dbReference type="PROSITE" id="PS01032">
    <property type="entry name" value="PPM_1"/>
    <property type="match status" value="1"/>
</dbReference>
<protein>
    <recommendedName>
        <fullName evidence="4">protein-serine/threonine phosphatase</fullName>
        <ecNumber evidence="4">3.1.3.16</ecNumber>
    </recommendedName>
</protein>
<keyword evidence="11" id="KW-0464">Manganese</keyword>
<dbReference type="Pfam" id="PF23598">
    <property type="entry name" value="LRR_14"/>
    <property type="match status" value="2"/>
</dbReference>
<organism evidence="16 17">
    <name type="scientific">Paspalum notatum var. saurae</name>
    <dbReference type="NCBI Taxonomy" id="547442"/>
    <lineage>
        <taxon>Eukaryota</taxon>
        <taxon>Viridiplantae</taxon>
        <taxon>Streptophyta</taxon>
        <taxon>Embryophyta</taxon>
        <taxon>Tracheophyta</taxon>
        <taxon>Spermatophyta</taxon>
        <taxon>Magnoliopsida</taxon>
        <taxon>Liliopsida</taxon>
        <taxon>Poales</taxon>
        <taxon>Poaceae</taxon>
        <taxon>PACMAD clade</taxon>
        <taxon>Panicoideae</taxon>
        <taxon>Andropogonodae</taxon>
        <taxon>Paspaleae</taxon>
        <taxon>Paspalinae</taxon>
        <taxon>Paspalum</taxon>
    </lineage>
</organism>
<evidence type="ECO:0000256" key="9">
    <source>
        <dbReference type="ARBA" id="ARBA00022842"/>
    </source>
</evidence>
<evidence type="ECO:0000256" key="7">
    <source>
        <dbReference type="ARBA" id="ARBA00022737"/>
    </source>
</evidence>
<keyword evidence="6" id="KW-0479">Metal-binding</keyword>
<dbReference type="SMART" id="SM00369">
    <property type="entry name" value="LRR_TYP"/>
    <property type="match status" value="3"/>
</dbReference>
<dbReference type="PANTHER" id="PTHR47992">
    <property type="entry name" value="PROTEIN PHOSPHATASE"/>
    <property type="match status" value="1"/>
</dbReference>
<keyword evidence="10 14" id="KW-0904">Protein phosphatase</keyword>
<keyword evidence="5" id="KW-0433">Leucine-rich repeat</keyword>